<dbReference type="EMBL" id="DRNB01000008">
    <property type="protein sequence ID" value="HHJ63324.1"/>
    <property type="molecule type" value="Genomic_DNA"/>
</dbReference>
<protein>
    <submittedName>
        <fullName evidence="2">Uncharacterized protein</fullName>
    </submittedName>
</protein>
<organism evidence="2">
    <name type="scientific">Aquifex aeolicus</name>
    <dbReference type="NCBI Taxonomy" id="63363"/>
    <lineage>
        <taxon>Bacteria</taxon>
        <taxon>Pseudomonadati</taxon>
        <taxon>Aquificota</taxon>
        <taxon>Aquificia</taxon>
        <taxon>Aquificales</taxon>
        <taxon>Aquificaceae</taxon>
        <taxon>Aquifex</taxon>
    </lineage>
</organism>
<feature type="signal peptide" evidence="1">
    <location>
        <begin position="1"/>
        <end position="16"/>
    </location>
</feature>
<evidence type="ECO:0000256" key="1">
    <source>
        <dbReference type="SAM" id="SignalP"/>
    </source>
</evidence>
<dbReference type="Proteomes" id="UP000885792">
    <property type="component" value="Unassembled WGS sequence"/>
</dbReference>
<name>A0A7C5L1K8_AQUAO</name>
<sequence length="147" mass="17028">MRKLFLFLCFSFTALAQPGLVYEPPSVSKLEVYLFAGKPGGGNYHLAGGFDWRIGYPFLAGVFYEKEEGMDGVGARVKVRIPLFWRFKNDFSFGTVFERRFRERVGFLVQMEQAAFLRRSFSFRLLEGYIFGSREVRRWVIAVGFGF</sequence>
<proteinExistence type="predicted"/>
<evidence type="ECO:0000313" key="2">
    <source>
        <dbReference type="EMBL" id="HHJ63324.1"/>
    </source>
</evidence>
<dbReference type="AlphaFoldDB" id="A0A7C5L1K8"/>
<comment type="caution">
    <text evidence="2">The sequence shown here is derived from an EMBL/GenBank/DDBJ whole genome shotgun (WGS) entry which is preliminary data.</text>
</comment>
<feature type="chain" id="PRO_5028349964" evidence="1">
    <location>
        <begin position="17"/>
        <end position="147"/>
    </location>
</feature>
<reference evidence="2" key="1">
    <citation type="journal article" date="2020" name="mSystems">
        <title>Genome- and Community-Level Interaction Insights into Carbon Utilization and Element Cycling Functions of Hydrothermarchaeota in Hydrothermal Sediment.</title>
        <authorList>
            <person name="Zhou Z."/>
            <person name="Liu Y."/>
            <person name="Xu W."/>
            <person name="Pan J."/>
            <person name="Luo Z.H."/>
            <person name="Li M."/>
        </authorList>
    </citation>
    <scope>NUCLEOTIDE SEQUENCE [LARGE SCALE GENOMIC DNA]</scope>
    <source>
        <strain evidence="2">HyVt-501</strain>
    </source>
</reference>
<accession>A0A7C5L1K8</accession>
<gene>
    <name evidence="2" type="ORF">ENJ61_00290</name>
</gene>
<keyword evidence="1" id="KW-0732">Signal</keyword>